<evidence type="ECO:0000256" key="6">
    <source>
        <dbReference type="ARBA" id="ARBA00022692"/>
    </source>
</evidence>
<comment type="similarity">
    <text evidence="3">Belongs to the peptidase M50B family.</text>
</comment>
<dbReference type="GO" id="GO:0005886">
    <property type="term" value="C:plasma membrane"/>
    <property type="evidence" value="ECO:0007669"/>
    <property type="project" value="UniProtKB-SubCell"/>
</dbReference>
<dbReference type="AlphaFoldDB" id="A0A5A7MZW9"/>
<keyword evidence="12 13" id="KW-0472">Membrane</keyword>
<dbReference type="EMBL" id="BKCM01000009">
    <property type="protein sequence ID" value="GER01317.1"/>
    <property type="molecule type" value="Genomic_DNA"/>
</dbReference>
<evidence type="ECO:0000256" key="12">
    <source>
        <dbReference type="ARBA" id="ARBA00023136"/>
    </source>
</evidence>
<evidence type="ECO:0000256" key="3">
    <source>
        <dbReference type="ARBA" id="ARBA00007931"/>
    </source>
</evidence>
<feature type="transmembrane region" description="Helical" evidence="13">
    <location>
        <begin position="12"/>
        <end position="35"/>
    </location>
</feature>
<evidence type="ECO:0000313" key="18">
    <source>
        <dbReference type="Proteomes" id="UP000325187"/>
    </source>
</evidence>
<dbReference type="CDD" id="cd06158">
    <property type="entry name" value="S2P-M50_like_1"/>
    <property type="match status" value="1"/>
</dbReference>
<keyword evidence="9" id="KW-0862">Zinc</keyword>
<dbReference type="PANTHER" id="PTHR35864">
    <property type="entry name" value="ZINC METALLOPROTEASE MJ0611-RELATED"/>
    <property type="match status" value="1"/>
</dbReference>
<feature type="transmembrane region" description="Helical" evidence="13">
    <location>
        <begin position="55"/>
        <end position="75"/>
    </location>
</feature>
<evidence type="ECO:0000256" key="7">
    <source>
        <dbReference type="ARBA" id="ARBA00022723"/>
    </source>
</evidence>
<dbReference type="Proteomes" id="UP000325187">
    <property type="component" value="Unassembled WGS sequence"/>
</dbReference>
<evidence type="ECO:0000313" key="15">
    <source>
        <dbReference type="EMBL" id="GEQ98782.1"/>
    </source>
</evidence>
<keyword evidence="18" id="KW-1185">Reference proteome</keyword>
<sequence>MSGLGETIAQIAVWALPVLLAVTLHEAAHGYVAWIRGDDTAKKAGRLSLNPMVHIDPFGTIVLPLLLIVLTGFAFGYAKPVPVDVRRLYNPRRDMILVALAGPGTNLALAFLGAALLPFAVAIGGGFGNWAVQMLHVMVFFNCLIAIFNMLPIPPLDGGRVAVGLLPYDLARHYAKLERYGFFIVIGGLFLLPMLSRELGLGFDPARSLLLVPSQWLYDGILSVLRLG</sequence>
<evidence type="ECO:0000256" key="9">
    <source>
        <dbReference type="ARBA" id="ARBA00022833"/>
    </source>
</evidence>
<feature type="domain" description="Peptidase M50" evidence="14">
    <location>
        <begin position="131"/>
        <end position="167"/>
    </location>
</feature>
<evidence type="ECO:0000259" key="14">
    <source>
        <dbReference type="Pfam" id="PF02163"/>
    </source>
</evidence>
<feature type="transmembrane region" description="Helical" evidence="13">
    <location>
        <begin position="130"/>
        <end position="151"/>
    </location>
</feature>
<dbReference type="RefSeq" id="WP_150001072.1">
    <property type="nucleotide sequence ID" value="NZ_BKCL01000009.1"/>
</dbReference>
<dbReference type="GO" id="GO:0008237">
    <property type="term" value="F:metallopeptidase activity"/>
    <property type="evidence" value="ECO:0007669"/>
    <property type="project" value="UniProtKB-KW"/>
</dbReference>
<comment type="caution">
    <text evidence="16">The sequence shown here is derived from an EMBL/GenBank/DDBJ whole genome shotgun (WGS) entry which is preliminary data.</text>
</comment>
<organism evidence="16 18">
    <name type="scientific">Iodidimonas gelatinilytica</name>
    <dbReference type="NCBI Taxonomy" id="1236966"/>
    <lineage>
        <taxon>Bacteria</taxon>
        <taxon>Pseudomonadati</taxon>
        <taxon>Pseudomonadota</taxon>
        <taxon>Alphaproteobacteria</taxon>
        <taxon>Iodidimonadales</taxon>
        <taxon>Iodidimonadaceae</taxon>
        <taxon>Iodidimonas</taxon>
    </lineage>
</organism>
<dbReference type="Pfam" id="PF02163">
    <property type="entry name" value="Peptidase_M50"/>
    <property type="match status" value="1"/>
</dbReference>
<dbReference type="GO" id="GO:0006508">
    <property type="term" value="P:proteolysis"/>
    <property type="evidence" value="ECO:0007669"/>
    <property type="project" value="UniProtKB-KW"/>
</dbReference>
<dbReference type="InterPro" id="IPR052348">
    <property type="entry name" value="Metallopeptidase_M50B"/>
</dbReference>
<evidence type="ECO:0000256" key="10">
    <source>
        <dbReference type="ARBA" id="ARBA00022989"/>
    </source>
</evidence>
<dbReference type="PANTHER" id="PTHR35864:SF1">
    <property type="entry name" value="ZINC METALLOPROTEASE YWHC-RELATED"/>
    <property type="match status" value="1"/>
</dbReference>
<evidence type="ECO:0000256" key="11">
    <source>
        <dbReference type="ARBA" id="ARBA00023049"/>
    </source>
</evidence>
<evidence type="ECO:0000256" key="8">
    <source>
        <dbReference type="ARBA" id="ARBA00022801"/>
    </source>
</evidence>
<keyword evidence="5" id="KW-0645">Protease</keyword>
<dbReference type="InterPro" id="IPR044537">
    <property type="entry name" value="Rip2-like"/>
</dbReference>
<protein>
    <submittedName>
        <fullName evidence="16">Peptidase M50</fullName>
    </submittedName>
</protein>
<accession>A0A5A7MZW9</accession>
<keyword evidence="8" id="KW-0378">Hydrolase</keyword>
<keyword evidence="6 13" id="KW-0812">Transmembrane</keyword>
<evidence type="ECO:0000256" key="4">
    <source>
        <dbReference type="ARBA" id="ARBA00022475"/>
    </source>
</evidence>
<dbReference type="InterPro" id="IPR008915">
    <property type="entry name" value="Peptidase_M50"/>
</dbReference>
<dbReference type="Proteomes" id="UP000322084">
    <property type="component" value="Unassembled WGS sequence"/>
</dbReference>
<evidence type="ECO:0000256" key="13">
    <source>
        <dbReference type="SAM" id="Phobius"/>
    </source>
</evidence>
<evidence type="ECO:0000256" key="2">
    <source>
        <dbReference type="ARBA" id="ARBA00004651"/>
    </source>
</evidence>
<comment type="subcellular location">
    <subcellularLocation>
        <location evidence="2">Cell membrane</location>
        <topology evidence="2">Multi-pass membrane protein</topology>
    </subcellularLocation>
</comment>
<proteinExistence type="inferred from homology"/>
<dbReference type="GO" id="GO:0046872">
    <property type="term" value="F:metal ion binding"/>
    <property type="evidence" value="ECO:0007669"/>
    <property type="project" value="UniProtKB-KW"/>
</dbReference>
<dbReference type="EMBL" id="BKCL01000009">
    <property type="protein sequence ID" value="GEQ98782.1"/>
    <property type="molecule type" value="Genomic_DNA"/>
</dbReference>
<evidence type="ECO:0000256" key="1">
    <source>
        <dbReference type="ARBA" id="ARBA00001947"/>
    </source>
</evidence>
<feature type="transmembrane region" description="Helical" evidence="13">
    <location>
        <begin position="180"/>
        <end position="196"/>
    </location>
</feature>
<keyword evidence="10 13" id="KW-1133">Transmembrane helix</keyword>
<evidence type="ECO:0000313" key="16">
    <source>
        <dbReference type="EMBL" id="GER01317.1"/>
    </source>
</evidence>
<keyword evidence="7" id="KW-0479">Metal-binding</keyword>
<gene>
    <name evidence="15" type="ORF">JCM17844_24190</name>
    <name evidence="16" type="ORF">JCM17845_19400</name>
</gene>
<accession>A0A5A7MRU9</accession>
<name>A0A5A7MZW9_9PROT</name>
<feature type="transmembrane region" description="Helical" evidence="13">
    <location>
        <begin position="96"/>
        <end position="124"/>
    </location>
</feature>
<keyword evidence="11" id="KW-0482">Metalloprotease</keyword>
<evidence type="ECO:0000256" key="5">
    <source>
        <dbReference type="ARBA" id="ARBA00022670"/>
    </source>
</evidence>
<keyword evidence="4" id="KW-1003">Cell membrane</keyword>
<reference evidence="17 18" key="1">
    <citation type="submission" date="2019-09" db="EMBL/GenBank/DDBJ databases">
        <title>NBRP : Genome information of microbial organism related human and environment.</title>
        <authorList>
            <person name="Hattori M."/>
            <person name="Oshima K."/>
            <person name="Inaba H."/>
            <person name="Suda W."/>
            <person name="Sakamoto M."/>
            <person name="Iino T."/>
            <person name="Kitahara M."/>
            <person name="Oshida Y."/>
            <person name="Iida T."/>
            <person name="Kudo T."/>
            <person name="Itoh T."/>
            <person name="Ohkuma M."/>
        </authorList>
    </citation>
    <scope>NUCLEOTIDE SEQUENCE [LARGE SCALE GENOMIC DNA]</scope>
    <source>
        <strain evidence="15 17">Hi-2</strain>
        <strain evidence="16 18">Mie-1</strain>
    </source>
</reference>
<comment type="cofactor">
    <cofactor evidence="1">
        <name>Zn(2+)</name>
        <dbReference type="ChEBI" id="CHEBI:29105"/>
    </cofactor>
</comment>
<evidence type="ECO:0000313" key="17">
    <source>
        <dbReference type="Proteomes" id="UP000322084"/>
    </source>
</evidence>